<dbReference type="CDD" id="cd02966">
    <property type="entry name" value="TlpA_like_family"/>
    <property type="match status" value="1"/>
</dbReference>
<dbReference type="Gene3D" id="3.40.30.10">
    <property type="entry name" value="Glutaredoxin"/>
    <property type="match status" value="1"/>
</dbReference>
<dbReference type="PANTHER" id="PTHR42852:SF13">
    <property type="entry name" value="PROTEIN DIPZ"/>
    <property type="match status" value="1"/>
</dbReference>
<dbReference type="EMBL" id="DQWS01000053">
    <property type="protein sequence ID" value="HDD52711.1"/>
    <property type="molecule type" value="Genomic_DNA"/>
</dbReference>
<proteinExistence type="predicted"/>
<dbReference type="SUPFAM" id="SSF52833">
    <property type="entry name" value="Thioredoxin-like"/>
    <property type="match status" value="1"/>
</dbReference>
<gene>
    <name evidence="2" type="ORF">ENF32_01415</name>
</gene>
<dbReference type="InterPro" id="IPR013766">
    <property type="entry name" value="Thioredoxin_domain"/>
</dbReference>
<dbReference type="InterPro" id="IPR013740">
    <property type="entry name" value="Redoxin"/>
</dbReference>
<dbReference type="Proteomes" id="UP000885690">
    <property type="component" value="Unassembled WGS sequence"/>
</dbReference>
<dbReference type="AlphaFoldDB" id="A0A7C0U5Z5"/>
<reference evidence="2" key="1">
    <citation type="journal article" date="2020" name="mSystems">
        <title>Genome- and Community-Level Interaction Insights into Carbon Utilization and Element Cycling Functions of Hydrothermarchaeota in Hydrothermal Sediment.</title>
        <authorList>
            <person name="Zhou Z."/>
            <person name="Liu Y."/>
            <person name="Xu W."/>
            <person name="Pan J."/>
            <person name="Luo Z.H."/>
            <person name="Li M."/>
        </authorList>
    </citation>
    <scope>NUCLEOTIDE SEQUENCE [LARGE SCALE GENOMIC DNA]</scope>
    <source>
        <strain evidence="2">HyVt-115</strain>
    </source>
</reference>
<comment type="caution">
    <text evidence="2">The sequence shown here is derived from an EMBL/GenBank/DDBJ whole genome shotgun (WGS) entry which is preliminary data.</text>
</comment>
<name>A0A7C0U5Z5_9BACT</name>
<dbReference type="GO" id="GO:0016491">
    <property type="term" value="F:oxidoreductase activity"/>
    <property type="evidence" value="ECO:0007669"/>
    <property type="project" value="InterPro"/>
</dbReference>
<dbReference type="Pfam" id="PF08534">
    <property type="entry name" value="Redoxin"/>
    <property type="match status" value="1"/>
</dbReference>
<accession>A0A7C0U5Z5</accession>
<dbReference type="InterPro" id="IPR050553">
    <property type="entry name" value="Thioredoxin_ResA/DsbE_sf"/>
</dbReference>
<sequence length="153" mass="17318">MKKSLVLIAVLLLTLACSGKKEERTLAPYFSLKDLSGEKITMDQFKGKPFLLVFWATRCPTCRSEIPFLNELAQEGHTVVAIALDRDREKLAQFAKEHRIKYTILMGSYQVTIDYGNVRFLPTIFLVDAQGYIVGRMVGGLDKKKVEAFLKRG</sequence>
<evidence type="ECO:0000313" key="2">
    <source>
        <dbReference type="EMBL" id="HDD52711.1"/>
    </source>
</evidence>
<protein>
    <submittedName>
        <fullName evidence="2">Redoxin domain-containing protein</fullName>
    </submittedName>
</protein>
<dbReference type="PROSITE" id="PS51352">
    <property type="entry name" value="THIOREDOXIN_2"/>
    <property type="match status" value="1"/>
</dbReference>
<dbReference type="PROSITE" id="PS51257">
    <property type="entry name" value="PROKAR_LIPOPROTEIN"/>
    <property type="match status" value="1"/>
</dbReference>
<dbReference type="InterPro" id="IPR036249">
    <property type="entry name" value="Thioredoxin-like_sf"/>
</dbReference>
<evidence type="ECO:0000259" key="1">
    <source>
        <dbReference type="PROSITE" id="PS51352"/>
    </source>
</evidence>
<dbReference type="PANTHER" id="PTHR42852">
    <property type="entry name" value="THIOL:DISULFIDE INTERCHANGE PROTEIN DSBE"/>
    <property type="match status" value="1"/>
</dbReference>
<feature type="domain" description="Thioredoxin" evidence="1">
    <location>
        <begin position="21"/>
        <end position="153"/>
    </location>
</feature>
<organism evidence="2">
    <name type="scientific">Thermosulfidibacter takaii</name>
    <dbReference type="NCBI Taxonomy" id="412593"/>
    <lineage>
        <taxon>Bacteria</taxon>
        <taxon>Pseudomonadati</taxon>
        <taxon>Thermosulfidibacterota</taxon>
        <taxon>Thermosulfidibacteria</taxon>
        <taxon>Thermosulfidibacterales</taxon>
        <taxon>Thermosulfidibacteraceae</taxon>
    </lineage>
</organism>